<evidence type="ECO:0000256" key="1">
    <source>
        <dbReference type="ARBA" id="ARBA00022729"/>
    </source>
</evidence>
<feature type="signal peptide" evidence="2">
    <location>
        <begin position="1"/>
        <end position="27"/>
    </location>
</feature>
<organism evidence="4 5">
    <name type="scientific">Niveibacterium microcysteis</name>
    <dbReference type="NCBI Taxonomy" id="2811415"/>
    <lineage>
        <taxon>Bacteria</taxon>
        <taxon>Pseudomonadati</taxon>
        <taxon>Pseudomonadota</taxon>
        <taxon>Betaproteobacteria</taxon>
        <taxon>Rhodocyclales</taxon>
        <taxon>Rhodocyclaceae</taxon>
        <taxon>Niveibacterium</taxon>
    </lineage>
</organism>
<dbReference type="Gene3D" id="1.10.780.10">
    <property type="entry name" value="Hydroxylamine Oxidoreductase, Chain A, domain 1"/>
    <property type="match status" value="1"/>
</dbReference>
<sequence>MKMTPRRIALAGLILGLCTFFSLGAQAADAKVKKSATDIAIGKECVSCHADDNPGLVGEWKKSSHAKHNVDCYDCHKAAEGTPGAYKHREYKGKPNFITTVVSPKVCATCHEKEVEQQQPSHHALGGQILASLDNIMGEVIGGPAAVTAGCLQCHGSKIALDANNRPTAQTWPNTGIGRINPDGSLGSCSACHSRHRFSAAQAREPDTCGKCHLGPDHPQKEIYEESKHGIAFSAHKEEMNLKSKKWVVGKDYTAAPTCATCHMSATERQEVTHDVGERISWTLRPAVSVKLNMVRTDDKKAYDLPASIALPKVGDTYKGAKVVEVITWEKRRKNMQDVCVACHTKRQIEGHYKQFDDVVDLYNDKFAKPIAAMMGELTAKGYVTAAPFDEKIEWTWWEIWHHEGRRARHGAAMMGPDYTWWNGIYQVAQRTYFEWIPQMREAVRKKDGNEAFADALLQKYFKPIEGHDWYFNGISKDAIEKVRQGYEDRYGKGALK</sequence>
<evidence type="ECO:0000313" key="5">
    <source>
        <dbReference type="Proteomes" id="UP000663570"/>
    </source>
</evidence>
<dbReference type="EMBL" id="CP071060">
    <property type="protein sequence ID" value="QSI76829.1"/>
    <property type="molecule type" value="Genomic_DNA"/>
</dbReference>
<gene>
    <name evidence="4" type="ORF">JY500_20665</name>
</gene>
<name>A0ABX7M5W6_9RHOO</name>
<dbReference type="RefSeq" id="WP_206254433.1">
    <property type="nucleotide sequence ID" value="NZ_CP071060.1"/>
</dbReference>
<dbReference type="SUPFAM" id="SSF48695">
    <property type="entry name" value="Multiheme cytochromes"/>
    <property type="match status" value="1"/>
</dbReference>
<feature type="domain" description="Cytochrome c-552/4" evidence="3">
    <location>
        <begin position="106"/>
        <end position="160"/>
    </location>
</feature>
<evidence type="ECO:0000313" key="4">
    <source>
        <dbReference type="EMBL" id="QSI76829.1"/>
    </source>
</evidence>
<dbReference type="InterPro" id="IPR051829">
    <property type="entry name" value="Multiheme_Cytochr_ET"/>
</dbReference>
<reference evidence="4 5" key="1">
    <citation type="submission" date="2021-02" db="EMBL/GenBank/DDBJ databases">
        <title>Niveibacterium changnyeongensis HC41.</title>
        <authorList>
            <person name="Kang M."/>
        </authorList>
    </citation>
    <scope>NUCLEOTIDE SEQUENCE [LARGE SCALE GENOMIC DNA]</scope>
    <source>
        <strain evidence="4 5">HC41</strain>
    </source>
</reference>
<dbReference type="Proteomes" id="UP000663570">
    <property type="component" value="Chromosome"/>
</dbReference>
<evidence type="ECO:0000259" key="3">
    <source>
        <dbReference type="Pfam" id="PF13435"/>
    </source>
</evidence>
<dbReference type="Pfam" id="PF13447">
    <property type="entry name" value="Multi-haem_cyto"/>
    <property type="match status" value="1"/>
</dbReference>
<keyword evidence="1 2" id="KW-0732">Signal</keyword>
<feature type="domain" description="Cytochrome c-552/4" evidence="3">
    <location>
        <begin position="32"/>
        <end position="76"/>
    </location>
</feature>
<protein>
    <recommendedName>
        <fullName evidence="3">Cytochrome c-552/4 domain-containing protein</fullName>
    </recommendedName>
</protein>
<dbReference type="Pfam" id="PF13435">
    <property type="entry name" value="Cytochrome_C554"/>
    <property type="match status" value="2"/>
</dbReference>
<proteinExistence type="predicted"/>
<dbReference type="Gene3D" id="1.20.850.10">
    <property type="entry name" value="Hydroxylamine Oxidoreductase, Chain A, domain 2"/>
    <property type="match status" value="1"/>
</dbReference>
<keyword evidence="5" id="KW-1185">Reference proteome</keyword>
<dbReference type="PANTHER" id="PTHR35038">
    <property type="entry name" value="DISSIMILATORY SULFITE REDUCTASE SIRA"/>
    <property type="match status" value="1"/>
</dbReference>
<dbReference type="InterPro" id="IPR023155">
    <property type="entry name" value="Cyt_c-552/4"/>
</dbReference>
<accession>A0ABX7M5W6</accession>
<dbReference type="InterPro" id="IPR036280">
    <property type="entry name" value="Multihaem_cyt_sf"/>
</dbReference>
<evidence type="ECO:0000256" key="2">
    <source>
        <dbReference type="SAM" id="SignalP"/>
    </source>
</evidence>
<feature type="chain" id="PRO_5045619672" description="Cytochrome c-552/4 domain-containing protein" evidence="2">
    <location>
        <begin position="28"/>
        <end position="497"/>
    </location>
</feature>